<accession>A0A6M3LJ57</accession>
<sequence>MPTKKEGQAIMKNLDALYLNYPDLVGTWIIRQVKKAITSICCGPKHNDRNRGKIG</sequence>
<dbReference type="EMBL" id="MT143267">
    <property type="protein sequence ID" value="QJA94860.1"/>
    <property type="molecule type" value="Genomic_DNA"/>
</dbReference>
<organism evidence="1">
    <name type="scientific">viral metagenome</name>
    <dbReference type="NCBI Taxonomy" id="1070528"/>
    <lineage>
        <taxon>unclassified sequences</taxon>
        <taxon>metagenomes</taxon>
        <taxon>organismal metagenomes</taxon>
    </lineage>
</organism>
<proteinExistence type="predicted"/>
<reference evidence="1" key="1">
    <citation type="submission" date="2020-03" db="EMBL/GenBank/DDBJ databases">
        <title>The deep terrestrial virosphere.</title>
        <authorList>
            <person name="Holmfeldt K."/>
            <person name="Nilsson E."/>
            <person name="Simone D."/>
            <person name="Lopez-Fernandez M."/>
            <person name="Wu X."/>
            <person name="de Brujin I."/>
            <person name="Lundin D."/>
            <person name="Andersson A."/>
            <person name="Bertilsson S."/>
            <person name="Dopson M."/>
        </authorList>
    </citation>
    <scope>NUCLEOTIDE SEQUENCE</scope>
    <source>
        <strain evidence="1">MM415B03711</strain>
    </source>
</reference>
<evidence type="ECO:0000313" key="1">
    <source>
        <dbReference type="EMBL" id="QJA94860.1"/>
    </source>
</evidence>
<gene>
    <name evidence="1" type="ORF">MM415B03711_0002</name>
</gene>
<dbReference type="AlphaFoldDB" id="A0A6M3LJ57"/>
<name>A0A6M3LJ57_9ZZZZ</name>
<protein>
    <submittedName>
        <fullName evidence="1">Uncharacterized protein</fullName>
    </submittedName>
</protein>